<dbReference type="SUPFAM" id="SSF52058">
    <property type="entry name" value="L domain-like"/>
    <property type="match status" value="1"/>
</dbReference>
<organism evidence="1 2">
    <name type="scientific">Gossypium lobatum</name>
    <dbReference type="NCBI Taxonomy" id="34289"/>
    <lineage>
        <taxon>Eukaryota</taxon>
        <taxon>Viridiplantae</taxon>
        <taxon>Streptophyta</taxon>
        <taxon>Embryophyta</taxon>
        <taxon>Tracheophyta</taxon>
        <taxon>Spermatophyta</taxon>
        <taxon>Magnoliopsida</taxon>
        <taxon>eudicotyledons</taxon>
        <taxon>Gunneridae</taxon>
        <taxon>Pentapetalae</taxon>
        <taxon>rosids</taxon>
        <taxon>malvids</taxon>
        <taxon>Malvales</taxon>
        <taxon>Malvaceae</taxon>
        <taxon>Malvoideae</taxon>
        <taxon>Gossypium</taxon>
    </lineage>
</organism>
<gene>
    <name evidence="1" type="ORF">Golob_004190</name>
</gene>
<evidence type="ECO:0000313" key="2">
    <source>
        <dbReference type="Proteomes" id="UP000593572"/>
    </source>
</evidence>
<reference evidence="1 2" key="1">
    <citation type="journal article" date="2019" name="Genome Biol. Evol.">
        <title>Insights into the evolution of the New World diploid cottons (Gossypium, subgenus Houzingenia) based on genome sequencing.</title>
        <authorList>
            <person name="Grover C.E."/>
            <person name="Arick M.A. 2nd"/>
            <person name="Thrash A."/>
            <person name="Conover J.L."/>
            <person name="Sanders W.S."/>
            <person name="Peterson D.G."/>
            <person name="Frelichowski J.E."/>
            <person name="Scheffler J.A."/>
            <person name="Scheffler B.E."/>
            <person name="Wendel J.F."/>
        </authorList>
    </citation>
    <scope>NUCLEOTIDE SEQUENCE [LARGE SCALE GENOMIC DNA]</scope>
    <source>
        <strain evidence="1">157</strain>
        <tissue evidence="1">Leaf</tissue>
    </source>
</reference>
<sequence>MQRIDISGNSRLMGQLPEFPINNSLEVLPLRYTNFSGSIPASIANLSNLQLEASRPIQHELVNWKPQQKSYFSPVRDSTTKLMQPY</sequence>
<keyword evidence="2" id="KW-1185">Reference proteome</keyword>
<dbReference type="InterPro" id="IPR032675">
    <property type="entry name" value="LRR_dom_sf"/>
</dbReference>
<proteinExistence type="predicted"/>
<comment type="caution">
    <text evidence="1">The sequence shown here is derived from an EMBL/GenBank/DDBJ whole genome shotgun (WGS) entry which is preliminary data.</text>
</comment>
<evidence type="ECO:0000313" key="1">
    <source>
        <dbReference type="EMBL" id="MBA0570551.1"/>
    </source>
</evidence>
<dbReference type="EMBL" id="JABEZX010000011">
    <property type="protein sequence ID" value="MBA0570551.1"/>
    <property type="molecule type" value="Genomic_DNA"/>
</dbReference>
<dbReference type="AlphaFoldDB" id="A0A7J8N0P7"/>
<dbReference type="Proteomes" id="UP000593572">
    <property type="component" value="Unassembled WGS sequence"/>
</dbReference>
<dbReference type="Gene3D" id="3.80.10.10">
    <property type="entry name" value="Ribonuclease Inhibitor"/>
    <property type="match status" value="1"/>
</dbReference>
<accession>A0A7J8N0P7</accession>
<name>A0A7J8N0P7_9ROSI</name>
<protein>
    <submittedName>
        <fullName evidence="1">Uncharacterized protein</fullName>
    </submittedName>
</protein>